<comment type="caution">
    <text evidence="1">The sequence shown here is derived from an EMBL/GenBank/DDBJ whole genome shotgun (WGS) entry which is preliminary data.</text>
</comment>
<organism evidence="1 2">
    <name type="scientific">Rotaria socialis</name>
    <dbReference type="NCBI Taxonomy" id="392032"/>
    <lineage>
        <taxon>Eukaryota</taxon>
        <taxon>Metazoa</taxon>
        <taxon>Spiralia</taxon>
        <taxon>Gnathifera</taxon>
        <taxon>Rotifera</taxon>
        <taxon>Eurotatoria</taxon>
        <taxon>Bdelloidea</taxon>
        <taxon>Philodinida</taxon>
        <taxon>Philodinidae</taxon>
        <taxon>Rotaria</taxon>
    </lineage>
</organism>
<dbReference type="Proteomes" id="UP000663873">
    <property type="component" value="Unassembled WGS sequence"/>
</dbReference>
<proteinExistence type="predicted"/>
<protein>
    <submittedName>
        <fullName evidence="1">Uncharacterized protein</fullName>
    </submittedName>
</protein>
<evidence type="ECO:0000313" key="1">
    <source>
        <dbReference type="EMBL" id="CAF4884795.1"/>
    </source>
</evidence>
<keyword evidence="2" id="KW-1185">Reference proteome</keyword>
<evidence type="ECO:0000313" key="2">
    <source>
        <dbReference type="Proteomes" id="UP000663873"/>
    </source>
</evidence>
<dbReference type="EMBL" id="CAJOBP010071557">
    <property type="protein sequence ID" value="CAF4884795.1"/>
    <property type="molecule type" value="Genomic_DNA"/>
</dbReference>
<dbReference type="AlphaFoldDB" id="A0A821U6M4"/>
<gene>
    <name evidence="1" type="ORF">UJA718_LOCUS44848</name>
</gene>
<accession>A0A821U6M4</accession>
<sequence>MLSCRDDDKDLPNREISVHPQWFPEGKIDAQNKYMIPFEIMITKSNITE</sequence>
<reference evidence="1" key="1">
    <citation type="submission" date="2021-02" db="EMBL/GenBank/DDBJ databases">
        <authorList>
            <person name="Nowell W R."/>
        </authorList>
    </citation>
    <scope>NUCLEOTIDE SEQUENCE</scope>
</reference>
<name>A0A821U6M4_9BILA</name>
<feature type="non-terminal residue" evidence="1">
    <location>
        <position position="49"/>
    </location>
</feature>